<sequence length="78" mass="8951">MKTTTSKLLCSVFGHNLKYTSKKAKKAHVLSCATCQSKQDDSDLDSLHMYPFENKEIRTALQELFILQSQYSRKHISV</sequence>
<keyword evidence="2" id="KW-1185">Reference proteome</keyword>
<evidence type="ECO:0000313" key="1">
    <source>
        <dbReference type="EMBL" id="MFD2915200.1"/>
    </source>
</evidence>
<dbReference type="RefSeq" id="WP_194508679.1">
    <property type="nucleotide sequence ID" value="NZ_JADILU010000005.1"/>
</dbReference>
<protein>
    <submittedName>
        <fullName evidence="1">Uncharacterized protein</fullName>
    </submittedName>
</protein>
<dbReference type="EMBL" id="JBHUOS010000002">
    <property type="protein sequence ID" value="MFD2915200.1"/>
    <property type="molecule type" value="Genomic_DNA"/>
</dbReference>
<name>A0ABW5ZRV7_9FLAO</name>
<evidence type="ECO:0000313" key="2">
    <source>
        <dbReference type="Proteomes" id="UP001597548"/>
    </source>
</evidence>
<comment type="caution">
    <text evidence="1">The sequence shown here is derived from an EMBL/GenBank/DDBJ whole genome shotgun (WGS) entry which is preliminary data.</text>
</comment>
<reference evidence="2" key="1">
    <citation type="journal article" date="2019" name="Int. J. Syst. Evol. Microbiol.">
        <title>The Global Catalogue of Microorganisms (GCM) 10K type strain sequencing project: providing services to taxonomists for standard genome sequencing and annotation.</title>
        <authorList>
            <consortium name="The Broad Institute Genomics Platform"/>
            <consortium name="The Broad Institute Genome Sequencing Center for Infectious Disease"/>
            <person name="Wu L."/>
            <person name="Ma J."/>
        </authorList>
    </citation>
    <scope>NUCLEOTIDE SEQUENCE [LARGE SCALE GENOMIC DNA]</scope>
    <source>
        <strain evidence="2">KCTC 32514</strain>
    </source>
</reference>
<dbReference type="Proteomes" id="UP001597548">
    <property type="component" value="Unassembled WGS sequence"/>
</dbReference>
<accession>A0ABW5ZRV7</accession>
<proteinExistence type="predicted"/>
<gene>
    <name evidence="1" type="ORF">ACFS29_06085</name>
</gene>
<organism evidence="1 2">
    <name type="scientific">Psychroserpens luteus</name>
    <dbReference type="NCBI Taxonomy" id="1434066"/>
    <lineage>
        <taxon>Bacteria</taxon>
        <taxon>Pseudomonadati</taxon>
        <taxon>Bacteroidota</taxon>
        <taxon>Flavobacteriia</taxon>
        <taxon>Flavobacteriales</taxon>
        <taxon>Flavobacteriaceae</taxon>
        <taxon>Psychroserpens</taxon>
    </lineage>
</organism>